<dbReference type="InterPro" id="IPR003593">
    <property type="entry name" value="AAA+_ATPase"/>
</dbReference>
<dbReference type="AlphaFoldDB" id="A0A5C6QFM4"/>
<dbReference type="EMBL" id="VOLR01000017">
    <property type="protein sequence ID" value="TWX57831.1"/>
    <property type="molecule type" value="Genomic_DNA"/>
</dbReference>
<dbReference type="SUPFAM" id="SSF52540">
    <property type="entry name" value="P-loop containing nucleoside triphosphate hydrolases"/>
    <property type="match status" value="1"/>
</dbReference>
<dbReference type="PROSITE" id="PS00211">
    <property type="entry name" value="ABC_TRANSPORTER_1"/>
    <property type="match status" value="1"/>
</dbReference>
<reference evidence="7 9" key="1">
    <citation type="submission" date="2019-07" db="EMBL/GenBank/DDBJ databases">
        <title>Genomes of sea-ice associated Colwellia species.</title>
        <authorList>
            <person name="Bowman J.P."/>
        </authorList>
    </citation>
    <scope>NUCLEOTIDE SEQUENCE [LARGE SCALE GENOMIC DNA]</scope>
    <source>
        <strain evidence="6 8">ACAM 607</strain>
        <strain evidence="7 9">IC036</strain>
    </source>
</reference>
<dbReference type="Gene3D" id="3.40.50.300">
    <property type="entry name" value="P-loop containing nucleotide triphosphate hydrolases"/>
    <property type="match status" value="1"/>
</dbReference>
<dbReference type="GO" id="GO:0005524">
    <property type="term" value="F:ATP binding"/>
    <property type="evidence" value="ECO:0007669"/>
    <property type="project" value="UniProtKB-KW"/>
</dbReference>
<organism evidence="7 9">
    <name type="scientific">Colwellia hornerae</name>
    <dbReference type="NCBI Taxonomy" id="89402"/>
    <lineage>
        <taxon>Bacteria</taxon>
        <taxon>Pseudomonadati</taxon>
        <taxon>Pseudomonadota</taxon>
        <taxon>Gammaproteobacteria</taxon>
        <taxon>Alteromonadales</taxon>
        <taxon>Colwelliaceae</taxon>
        <taxon>Colwellia</taxon>
    </lineage>
</organism>
<dbReference type="SMART" id="SM00382">
    <property type="entry name" value="AAA"/>
    <property type="match status" value="1"/>
</dbReference>
<dbReference type="EMBL" id="VOLQ01000013">
    <property type="protein sequence ID" value="TWX67533.1"/>
    <property type="molecule type" value="Genomic_DNA"/>
</dbReference>
<comment type="caution">
    <text evidence="7">The sequence shown here is derived from an EMBL/GenBank/DDBJ whole genome shotgun (WGS) entry which is preliminary data.</text>
</comment>
<dbReference type="OrthoDB" id="9781337at2"/>
<keyword evidence="3" id="KW-0547">Nucleotide-binding</keyword>
<dbReference type="Pfam" id="PF00005">
    <property type="entry name" value="ABC_tran"/>
    <property type="match status" value="1"/>
</dbReference>
<comment type="similarity">
    <text evidence="1">Belongs to the ABC transporter superfamily.</text>
</comment>
<dbReference type="Proteomes" id="UP000321525">
    <property type="component" value="Unassembled WGS sequence"/>
</dbReference>
<keyword evidence="8" id="KW-1185">Reference proteome</keyword>
<evidence type="ECO:0000313" key="7">
    <source>
        <dbReference type="EMBL" id="TWX67533.1"/>
    </source>
</evidence>
<dbReference type="GO" id="GO:0016887">
    <property type="term" value="F:ATP hydrolysis activity"/>
    <property type="evidence" value="ECO:0007669"/>
    <property type="project" value="InterPro"/>
</dbReference>
<sequence length="307" mass="33856">MSLLNSQSAPLIQVDNLSKSFGDHLALDKVSFSIEKGQPIALVGPNGAGKTTLFSLLCGYLLPSSGTITIAGLRAGDGNLFGRLAALPQDAQFDPRFSIAHQLTFYAQLQGLTRKNAQKEAHRTLELVGLADTLKAKPDELSHGMRKRVAIAQTLIGSPEIVMLDEATAGLDPINAREVRQLVASLSSEITFILSSHDLSELERLCSQVLYIEKGQLKQHQNLQSEEQQGFLTIRMRKAYDNFLPLMAGVADVQHIEQTQNNEFLITTGLVSPDSEPLDLQILKLCHQHKWQYSQLTNGKTLENRLF</sequence>
<dbReference type="InterPro" id="IPR027417">
    <property type="entry name" value="P-loop_NTPase"/>
</dbReference>
<dbReference type="RefSeq" id="WP_146799866.1">
    <property type="nucleotide sequence ID" value="NZ_VOLP01000016.1"/>
</dbReference>
<evidence type="ECO:0000256" key="4">
    <source>
        <dbReference type="ARBA" id="ARBA00022840"/>
    </source>
</evidence>
<dbReference type="PROSITE" id="PS50893">
    <property type="entry name" value="ABC_TRANSPORTER_2"/>
    <property type="match status" value="1"/>
</dbReference>
<evidence type="ECO:0000313" key="6">
    <source>
        <dbReference type="EMBL" id="TWX57831.1"/>
    </source>
</evidence>
<keyword evidence="4 7" id="KW-0067">ATP-binding</keyword>
<accession>A0A5C6QFM4</accession>
<evidence type="ECO:0000313" key="8">
    <source>
        <dbReference type="Proteomes" id="UP000321525"/>
    </source>
</evidence>
<dbReference type="PANTHER" id="PTHR43335">
    <property type="entry name" value="ABC TRANSPORTER, ATP-BINDING PROTEIN"/>
    <property type="match status" value="1"/>
</dbReference>
<feature type="domain" description="ABC transporter" evidence="5">
    <location>
        <begin position="12"/>
        <end position="239"/>
    </location>
</feature>
<gene>
    <name evidence="6" type="ORF">ESZ26_12735</name>
    <name evidence="7" type="ORF">ESZ27_08605</name>
</gene>
<dbReference type="Proteomes" id="UP000321917">
    <property type="component" value="Unassembled WGS sequence"/>
</dbReference>
<dbReference type="PANTHER" id="PTHR43335:SF4">
    <property type="entry name" value="ABC TRANSPORTER, ATP-BINDING PROTEIN"/>
    <property type="match status" value="1"/>
</dbReference>
<evidence type="ECO:0000256" key="3">
    <source>
        <dbReference type="ARBA" id="ARBA00022741"/>
    </source>
</evidence>
<dbReference type="InterPro" id="IPR017871">
    <property type="entry name" value="ABC_transporter-like_CS"/>
</dbReference>
<name>A0A5C6QFM4_9GAMM</name>
<evidence type="ECO:0000256" key="2">
    <source>
        <dbReference type="ARBA" id="ARBA00022448"/>
    </source>
</evidence>
<evidence type="ECO:0000313" key="9">
    <source>
        <dbReference type="Proteomes" id="UP000321917"/>
    </source>
</evidence>
<protein>
    <submittedName>
        <fullName evidence="7">ABC transporter ATP-binding protein</fullName>
    </submittedName>
</protein>
<evidence type="ECO:0000256" key="1">
    <source>
        <dbReference type="ARBA" id="ARBA00005417"/>
    </source>
</evidence>
<proteinExistence type="inferred from homology"/>
<keyword evidence="2" id="KW-0813">Transport</keyword>
<evidence type="ECO:0000259" key="5">
    <source>
        <dbReference type="PROSITE" id="PS50893"/>
    </source>
</evidence>
<dbReference type="InterPro" id="IPR003439">
    <property type="entry name" value="ABC_transporter-like_ATP-bd"/>
</dbReference>